<feature type="transmembrane region" description="Helical" evidence="1">
    <location>
        <begin position="213"/>
        <end position="230"/>
    </location>
</feature>
<dbReference type="Proteomes" id="UP000253857">
    <property type="component" value="Unassembled WGS sequence"/>
</dbReference>
<evidence type="ECO:0000313" key="5">
    <source>
        <dbReference type="Proteomes" id="UP000436429"/>
    </source>
</evidence>
<evidence type="ECO:0000256" key="1">
    <source>
        <dbReference type="SAM" id="Phobius"/>
    </source>
</evidence>
<feature type="transmembrane region" description="Helical" evidence="1">
    <location>
        <begin position="539"/>
        <end position="559"/>
    </location>
</feature>
<feature type="transmembrane region" description="Helical" evidence="1">
    <location>
        <begin position="88"/>
        <end position="110"/>
    </location>
</feature>
<comment type="caution">
    <text evidence="3">The sequence shown here is derived from an EMBL/GenBank/DDBJ whole genome shotgun (WGS) entry which is preliminary data.</text>
</comment>
<gene>
    <name evidence="3" type="ORF">C1871_04540</name>
    <name evidence="2" type="ORF">GO726_08665</name>
</gene>
<keyword evidence="1" id="KW-0812">Transmembrane</keyword>
<proteinExistence type="predicted"/>
<keyword evidence="1" id="KW-1133">Transmembrane helix</keyword>
<feature type="transmembrane region" description="Helical" evidence="1">
    <location>
        <begin position="516"/>
        <end position="532"/>
    </location>
</feature>
<sequence length="567" mass="62864">MKRAGTTNGRLLVISILGSAFAAGTLALGMHYAGLETYPLLASMPYRKLVFYLLIAALFFAACLGIYQFGKHGKKLIDTLGRKNPLPAVSITFSAKSIVASTVVVLVLWLPWIAVEYPASIDWDTYNQLYQFFTPAPTYYSTMGTVFDAEYIDHHPVFDTLIFGSFVWLGNVVGSQNMGMFLYALLQCAFTAAALSLSCCYLDKLGVPKPIRLSLLVFVAIFPPIPNWAMCMCKDSLFSAVFILYFVAFIEIVRTKGAALGSKRFLACYVILSGLCILTKKPGVYIFILSGFVLLVVYRRFWKRTLVALIAPLLLFSFAFPAVVYPLIGGVASGGKQEMLGTFFQQTATYLLEHDDATAEELETIKKVMNIDAAKERWNPQISDPAKNSFQADASFSDIVDYFKVWAIQGTRHPVSYLKATCCTSVQGFSPAKTMGWHTTCNPGKSALEMFSEASDAITIHKPEALNVASSKIEKAYKKILNHMPVANWIFSQGFYGGWLPMLCILMALYNDKRNLIPFVPILGSWVFLIMTPTVADRYILPFLYAAPLLIGLACHSFTQKNANVPR</sequence>
<dbReference type="AlphaFoldDB" id="A0A369NAI2"/>
<dbReference type="RefSeq" id="WP_035585030.1">
    <property type="nucleotide sequence ID" value="NZ_AP031442.1"/>
</dbReference>
<organism evidence="3 4">
    <name type="scientific">Eggerthella lenta</name>
    <name type="common">Eubacterium lentum</name>
    <dbReference type="NCBI Taxonomy" id="84112"/>
    <lineage>
        <taxon>Bacteria</taxon>
        <taxon>Bacillati</taxon>
        <taxon>Actinomycetota</taxon>
        <taxon>Coriobacteriia</taxon>
        <taxon>Eggerthellales</taxon>
        <taxon>Eggerthellaceae</taxon>
        <taxon>Eggerthella</taxon>
    </lineage>
</organism>
<feature type="transmembrane region" description="Helical" evidence="1">
    <location>
        <begin position="304"/>
        <end position="328"/>
    </location>
</feature>
<feature type="transmembrane region" description="Helical" evidence="1">
    <location>
        <begin position="236"/>
        <end position="253"/>
    </location>
</feature>
<reference evidence="3 4" key="1">
    <citation type="journal article" date="2018" name="Elife">
        <title>Discovery and characterization of a prevalent human gut bacterial enzyme sufficient for the inactivation of a family of plant toxins.</title>
        <authorList>
            <person name="Koppel N."/>
            <person name="Bisanz J.E."/>
            <person name="Pandelia M.E."/>
            <person name="Turnbaugh P.J."/>
            <person name="Balskus E.P."/>
        </authorList>
    </citation>
    <scope>NUCLEOTIDE SEQUENCE [LARGE SCALE GENOMIC DNA]</scope>
    <source>
        <strain evidence="3 4">FAA1-1-60AUCSF</strain>
    </source>
</reference>
<reference evidence="2 5" key="2">
    <citation type="submission" date="2019-11" db="EMBL/GenBank/DDBJ databases">
        <title>Whole genome shotgun sequencing (WGS) data from Adlercreutzia equolifaciens ResAG-91, Eggerthella lenta MRI-F36, MRI-F37, MRI-F40, ResAG-49, ResAG-88, ResAG-121, ResAG-145, and Gordonibacter sp. ResAG-5, ResAG-26, ResAG-43, ResAG-50, ResAG-59.</title>
        <authorList>
            <person name="Stoll D.A."/>
            <person name="Danylec N."/>
            <person name="Franz C.M.A.P."/>
            <person name="Huch M."/>
        </authorList>
    </citation>
    <scope>NUCLEOTIDE SEQUENCE [LARGE SCALE GENOMIC DNA]</scope>
    <source>
        <strain evidence="2 5">ResAG-88</strain>
    </source>
</reference>
<keyword evidence="1" id="KW-0472">Membrane</keyword>
<protein>
    <recommendedName>
        <fullName evidence="6">Glycosyltransferase RgtA/B/C/D-like domain-containing protein</fullName>
    </recommendedName>
</protein>
<dbReference type="EMBL" id="PPTY01000004">
    <property type="protein sequence ID" value="RDB87703.1"/>
    <property type="molecule type" value="Genomic_DNA"/>
</dbReference>
<dbReference type="InterPro" id="IPR046062">
    <property type="entry name" value="DUF6020"/>
</dbReference>
<dbReference type="Proteomes" id="UP000436429">
    <property type="component" value="Unassembled WGS sequence"/>
</dbReference>
<evidence type="ECO:0000313" key="3">
    <source>
        <dbReference type="EMBL" id="RDB87703.1"/>
    </source>
</evidence>
<evidence type="ECO:0000313" key="2">
    <source>
        <dbReference type="EMBL" id="MVN33237.1"/>
    </source>
</evidence>
<evidence type="ECO:0000313" key="4">
    <source>
        <dbReference type="Proteomes" id="UP000253857"/>
    </source>
</evidence>
<feature type="transmembrane region" description="Helical" evidence="1">
    <location>
        <begin position="180"/>
        <end position="201"/>
    </location>
</feature>
<evidence type="ECO:0008006" key="6">
    <source>
        <dbReference type="Google" id="ProtNLM"/>
    </source>
</evidence>
<dbReference type="Pfam" id="PF19484">
    <property type="entry name" value="DUF6020"/>
    <property type="match status" value="1"/>
</dbReference>
<dbReference type="EMBL" id="WPOM01000014">
    <property type="protein sequence ID" value="MVN33237.1"/>
    <property type="molecule type" value="Genomic_DNA"/>
</dbReference>
<feature type="transmembrane region" description="Helical" evidence="1">
    <location>
        <begin position="486"/>
        <end position="510"/>
    </location>
</feature>
<feature type="transmembrane region" description="Helical" evidence="1">
    <location>
        <begin position="12"/>
        <end position="34"/>
    </location>
</feature>
<feature type="transmembrane region" description="Helical" evidence="1">
    <location>
        <begin position="265"/>
        <end position="298"/>
    </location>
</feature>
<name>A0A369NAI2_EGGLN</name>
<feature type="transmembrane region" description="Helical" evidence="1">
    <location>
        <begin position="49"/>
        <end position="67"/>
    </location>
</feature>
<accession>A0A369NAI2</accession>